<comment type="caution">
    <text evidence="5">The sequence shown here is derived from an EMBL/GenBank/DDBJ whole genome shotgun (WGS) entry which is preliminary data.</text>
</comment>
<organism evidence="5 6">
    <name type="scientific">Stichopus japonicus</name>
    <name type="common">Sea cucumber</name>
    <dbReference type="NCBI Taxonomy" id="307972"/>
    <lineage>
        <taxon>Eukaryota</taxon>
        <taxon>Metazoa</taxon>
        <taxon>Echinodermata</taxon>
        <taxon>Eleutherozoa</taxon>
        <taxon>Echinozoa</taxon>
        <taxon>Holothuroidea</taxon>
        <taxon>Aspidochirotacea</taxon>
        <taxon>Aspidochirotida</taxon>
        <taxon>Stichopodidae</taxon>
        <taxon>Apostichopus</taxon>
    </lineage>
</organism>
<evidence type="ECO:0000256" key="4">
    <source>
        <dbReference type="RuleBase" id="RU367022"/>
    </source>
</evidence>
<feature type="transmembrane region" description="Helical" evidence="4">
    <location>
        <begin position="125"/>
        <end position="144"/>
    </location>
</feature>
<evidence type="ECO:0000313" key="6">
    <source>
        <dbReference type="Proteomes" id="UP000230750"/>
    </source>
</evidence>
<keyword evidence="6" id="KW-1185">Reference proteome</keyword>
<dbReference type="PANTHER" id="PTHR12483:SF115">
    <property type="entry name" value="COPPER TRANSPORT PROTEIN"/>
    <property type="match status" value="1"/>
</dbReference>
<keyword evidence="3 4" id="KW-0472">Membrane</keyword>
<keyword evidence="4" id="KW-0187">Copper transport</keyword>
<gene>
    <name evidence="5" type="ORF">BSL78_01031</name>
</gene>
<comment type="similarity">
    <text evidence="4">Belongs to the copper transporter (Ctr) (TC 1.A.56) family. SLC31A subfamily.</text>
</comment>
<evidence type="ECO:0000256" key="2">
    <source>
        <dbReference type="ARBA" id="ARBA00022989"/>
    </source>
</evidence>
<dbReference type="GO" id="GO:0005375">
    <property type="term" value="F:copper ion transmembrane transporter activity"/>
    <property type="evidence" value="ECO:0007669"/>
    <property type="project" value="UniProtKB-UniRule"/>
</dbReference>
<name>A0A2G8LPC0_STIJA</name>
<dbReference type="GO" id="GO:0016020">
    <property type="term" value="C:membrane"/>
    <property type="evidence" value="ECO:0007669"/>
    <property type="project" value="UniProtKB-SubCell"/>
</dbReference>
<feature type="transmembrane region" description="Helical" evidence="4">
    <location>
        <begin position="35"/>
        <end position="55"/>
    </location>
</feature>
<reference evidence="5 6" key="1">
    <citation type="journal article" date="2017" name="PLoS Biol.">
        <title>The sea cucumber genome provides insights into morphological evolution and visceral regeneration.</title>
        <authorList>
            <person name="Zhang X."/>
            <person name="Sun L."/>
            <person name="Yuan J."/>
            <person name="Sun Y."/>
            <person name="Gao Y."/>
            <person name="Zhang L."/>
            <person name="Li S."/>
            <person name="Dai H."/>
            <person name="Hamel J.F."/>
            <person name="Liu C."/>
            <person name="Yu Y."/>
            <person name="Liu S."/>
            <person name="Lin W."/>
            <person name="Guo K."/>
            <person name="Jin S."/>
            <person name="Xu P."/>
            <person name="Storey K.B."/>
            <person name="Huan P."/>
            <person name="Zhang T."/>
            <person name="Zhou Y."/>
            <person name="Zhang J."/>
            <person name="Lin C."/>
            <person name="Li X."/>
            <person name="Xing L."/>
            <person name="Huo D."/>
            <person name="Sun M."/>
            <person name="Wang L."/>
            <person name="Mercier A."/>
            <person name="Li F."/>
            <person name="Yang H."/>
            <person name="Xiang J."/>
        </authorList>
    </citation>
    <scope>NUCLEOTIDE SEQUENCE [LARGE SCALE GENOMIC DNA]</scope>
    <source>
        <strain evidence="5">Shaxun</strain>
        <tissue evidence="5">Muscle</tissue>
    </source>
</reference>
<keyword evidence="4" id="KW-0186">Copper</keyword>
<dbReference type="EMBL" id="MRZV01000020">
    <property type="protein sequence ID" value="PIK62020.1"/>
    <property type="molecule type" value="Genomic_DNA"/>
</dbReference>
<keyword evidence="4" id="KW-0406">Ion transport</keyword>
<proteinExistence type="inferred from homology"/>
<dbReference type="InterPro" id="IPR007274">
    <property type="entry name" value="Cop_transporter"/>
</dbReference>
<dbReference type="AlphaFoldDB" id="A0A2G8LPC0"/>
<keyword evidence="4" id="KW-0813">Transport</keyword>
<dbReference type="Pfam" id="PF04145">
    <property type="entry name" value="Ctr"/>
    <property type="match status" value="1"/>
</dbReference>
<protein>
    <recommendedName>
        <fullName evidence="4">Copper transport protein</fullName>
    </recommendedName>
</protein>
<keyword evidence="1 4" id="KW-0812">Transmembrane</keyword>
<accession>A0A2G8LPC0</accession>
<dbReference type="OrthoDB" id="161814at2759"/>
<dbReference type="STRING" id="307972.A0A2G8LPC0"/>
<evidence type="ECO:0000256" key="3">
    <source>
        <dbReference type="ARBA" id="ARBA00023136"/>
    </source>
</evidence>
<comment type="subcellular location">
    <subcellularLocation>
        <location evidence="4">Membrane</location>
        <topology evidence="4">Multi-pass membrane protein</topology>
    </subcellularLocation>
</comment>
<evidence type="ECO:0000313" key="5">
    <source>
        <dbReference type="EMBL" id="PIK62020.1"/>
    </source>
</evidence>
<sequence length="159" mass="18453">MNIQFMSSMDHMMQMYFHCSSTATVLFEKWTVSSAGAWFGTCLAIFLMAMLYEGLKVLRETLLKRSVVDVRYQSTEVSKDSRTTLTETHQTGQSRLWSWGHILQSVLHMVQVTISYFLMLIFMTYNVYLCIPVIIGAGFGYFFFGWKRSIIVDVNEHCH</sequence>
<evidence type="ECO:0000256" key="1">
    <source>
        <dbReference type="ARBA" id="ARBA00022692"/>
    </source>
</evidence>
<dbReference type="PANTHER" id="PTHR12483">
    <property type="entry name" value="SOLUTE CARRIER FAMILY 31 COPPER TRANSPORTERS"/>
    <property type="match status" value="1"/>
</dbReference>
<dbReference type="Proteomes" id="UP000230750">
    <property type="component" value="Unassembled WGS sequence"/>
</dbReference>
<keyword evidence="2 4" id="KW-1133">Transmembrane helix</keyword>